<proteinExistence type="inferred from homology"/>
<dbReference type="Proteomes" id="UP001612741">
    <property type="component" value="Unassembled WGS sequence"/>
</dbReference>
<dbReference type="PANTHER" id="PTHR43092">
    <property type="entry name" value="L-CYSTEINE DESULFHYDRASE"/>
    <property type="match status" value="1"/>
</dbReference>
<keyword evidence="7" id="KW-1185">Reference proteome</keyword>
<dbReference type="InterPro" id="IPR000192">
    <property type="entry name" value="Aminotrans_V_dom"/>
</dbReference>
<evidence type="ECO:0000256" key="2">
    <source>
        <dbReference type="ARBA" id="ARBA00022898"/>
    </source>
</evidence>
<evidence type="ECO:0000256" key="3">
    <source>
        <dbReference type="RuleBase" id="RU004075"/>
    </source>
</evidence>
<evidence type="ECO:0000256" key="4">
    <source>
        <dbReference type="RuleBase" id="RU004504"/>
    </source>
</evidence>
<dbReference type="PROSITE" id="PS00595">
    <property type="entry name" value="AA_TRANSFER_CLASS_5"/>
    <property type="match status" value="1"/>
</dbReference>
<protein>
    <submittedName>
        <fullName evidence="6">Aminotransferase class V-fold PLP-dependent enzyme</fullName>
    </submittedName>
</protein>
<dbReference type="InterPro" id="IPR015424">
    <property type="entry name" value="PyrdxlP-dep_Trfase"/>
</dbReference>
<dbReference type="PANTHER" id="PTHR43092:SF6">
    <property type="entry name" value="BLR1280 PROTEIN"/>
    <property type="match status" value="1"/>
</dbReference>
<comment type="similarity">
    <text evidence="3">Belongs to the class-V pyridoxal-phosphate-dependent aminotransferase family.</text>
</comment>
<dbReference type="InterPro" id="IPR015422">
    <property type="entry name" value="PyrdxlP-dep_Trfase_small"/>
</dbReference>
<name>A0ABW7Z631_9ACTN</name>
<dbReference type="Pfam" id="PF00266">
    <property type="entry name" value="Aminotran_5"/>
    <property type="match status" value="1"/>
</dbReference>
<evidence type="ECO:0000313" key="7">
    <source>
        <dbReference type="Proteomes" id="UP001612741"/>
    </source>
</evidence>
<keyword evidence="6" id="KW-0032">Aminotransferase</keyword>
<dbReference type="InterPro" id="IPR020578">
    <property type="entry name" value="Aminotrans_V_PyrdxlP_BS"/>
</dbReference>
<evidence type="ECO:0000256" key="1">
    <source>
        <dbReference type="ARBA" id="ARBA00001933"/>
    </source>
</evidence>
<dbReference type="InterPro" id="IPR006311">
    <property type="entry name" value="TAT_signal"/>
</dbReference>
<dbReference type="Gene3D" id="3.40.640.10">
    <property type="entry name" value="Type I PLP-dependent aspartate aminotransferase-like (Major domain)"/>
    <property type="match status" value="1"/>
</dbReference>
<dbReference type="Gene3D" id="3.90.1150.10">
    <property type="entry name" value="Aspartate Aminotransferase, domain 1"/>
    <property type="match status" value="1"/>
</dbReference>
<keyword evidence="6" id="KW-0808">Transferase</keyword>
<dbReference type="EMBL" id="JBITGY010000010">
    <property type="protein sequence ID" value="MFI6502893.1"/>
    <property type="molecule type" value="Genomic_DNA"/>
</dbReference>
<dbReference type="InterPro" id="IPR015421">
    <property type="entry name" value="PyrdxlP-dep_Trfase_major"/>
</dbReference>
<feature type="domain" description="Aminotransferase class V" evidence="5">
    <location>
        <begin position="65"/>
        <end position="427"/>
    </location>
</feature>
<comment type="cofactor">
    <cofactor evidence="1 4">
        <name>pyridoxal 5'-phosphate</name>
        <dbReference type="ChEBI" id="CHEBI:597326"/>
    </cofactor>
</comment>
<organism evidence="6 7">
    <name type="scientific">Nonomuraea typhae</name>
    <dbReference type="NCBI Taxonomy" id="2603600"/>
    <lineage>
        <taxon>Bacteria</taxon>
        <taxon>Bacillati</taxon>
        <taxon>Actinomycetota</taxon>
        <taxon>Actinomycetes</taxon>
        <taxon>Streptosporangiales</taxon>
        <taxon>Streptosporangiaceae</taxon>
        <taxon>Nonomuraea</taxon>
    </lineage>
</organism>
<sequence length="437" mass="47761">MRSRHSTNGLLSRRALLAGTGAGALIQADTRGAAPFDPRDWDSVAAQFALNPRYANVTAWFMAPHPAAVRAAIAAYRRMLDVDPHLHHLPEEDFTRSARVRRALAEYLDVRPEEIALTDSTTMGLGLIYGGLRLRAGQEVLTTEHEFYPTHESLRLRAVRDGVVVRRIRLYDEPARASAGQMVSRLRAAIRPGTRALALTWVHSGTGVMLPLRQITRMVAEVNGRRDPGDRVLVCVDGVHGLGAEETRMPELGCDFFISGTHKWLFGPRGTGFVWGRAAAWKQVRASFTSFSMAGLTGWLNDRAPAGPPSDLHTPGGFHSYENRWALAEAVRFHQEIGHSRVSARTRSLAALLKAELAALPHVRLITPRDPLVSSGLICCTVEGLAPGAAVERLRAGHRVIAGATPYRQSSVRLGASIANTARQVETVIKAFAALRR</sequence>
<dbReference type="GO" id="GO:0008483">
    <property type="term" value="F:transaminase activity"/>
    <property type="evidence" value="ECO:0007669"/>
    <property type="project" value="UniProtKB-KW"/>
</dbReference>
<comment type="caution">
    <text evidence="6">The sequence shown here is derived from an EMBL/GenBank/DDBJ whole genome shotgun (WGS) entry which is preliminary data.</text>
</comment>
<evidence type="ECO:0000313" key="6">
    <source>
        <dbReference type="EMBL" id="MFI6502893.1"/>
    </source>
</evidence>
<evidence type="ECO:0000259" key="5">
    <source>
        <dbReference type="Pfam" id="PF00266"/>
    </source>
</evidence>
<reference evidence="6 7" key="1">
    <citation type="submission" date="2024-10" db="EMBL/GenBank/DDBJ databases">
        <title>The Natural Products Discovery Center: Release of the First 8490 Sequenced Strains for Exploring Actinobacteria Biosynthetic Diversity.</title>
        <authorList>
            <person name="Kalkreuter E."/>
            <person name="Kautsar S.A."/>
            <person name="Yang D."/>
            <person name="Bader C.D."/>
            <person name="Teijaro C.N."/>
            <person name="Fluegel L."/>
            <person name="Davis C.M."/>
            <person name="Simpson J.R."/>
            <person name="Lauterbach L."/>
            <person name="Steele A.D."/>
            <person name="Gui C."/>
            <person name="Meng S."/>
            <person name="Li G."/>
            <person name="Viehrig K."/>
            <person name="Ye F."/>
            <person name="Su P."/>
            <person name="Kiefer A.F."/>
            <person name="Nichols A."/>
            <person name="Cepeda A.J."/>
            <person name="Yan W."/>
            <person name="Fan B."/>
            <person name="Jiang Y."/>
            <person name="Adhikari A."/>
            <person name="Zheng C.-J."/>
            <person name="Schuster L."/>
            <person name="Cowan T.M."/>
            <person name="Smanski M.J."/>
            <person name="Chevrette M.G."/>
            <person name="De Carvalho L.P.S."/>
            <person name="Shen B."/>
        </authorList>
    </citation>
    <scope>NUCLEOTIDE SEQUENCE [LARGE SCALE GENOMIC DNA]</scope>
    <source>
        <strain evidence="6 7">NPDC050545</strain>
    </source>
</reference>
<dbReference type="SUPFAM" id="SSF53383">
    <property type="entry name" value="PLP-dependent transferases"/>
    <property type="match status" value="1"/>
</dbReference>
<accession>A0ABW7Z631</accession>
<keyword evidence="2" id="KW-0663">Pyridoxal phosphate</keyword>
<dbReference type="RefSeq" id="WP_397088497.1">
    <property type="nucleotide sequence ID" value="NZ_JBITGY010000010.1"/>
</dbReference>
<dbReference type="PROSITE" id="PS51318">
    <property type="entry name" value="TAT"/>
    <property type="match status" value="1"/>
</dbReference>
<gene>
    <name evidence="6" type="ORF">ACIBG2_36325</name>
</gene>